<dbReference type="InterPro" id="IPR002317">
    <property type="entry name" value="Ser-tRNA-ligase_type_1"/>
</dbReference>
<evidence type="ECO:0000256" key="15">
    <source>
        <dbReference type="PIRSR" id="PIRSR001529-1"/>
    </source>
</evidence>
<feature type="binding site" evidence="16">
    <location>
        <begin position="348"/>
        <end position="351"/>
    </location>
    <ligand>
        <name>ATP</name>
        <dbReference type="ChEBI" id="CHEBI:30616"/>
    </ligand>
</feature>
<comment type="catalytic activity">
    <reaction evidence="13">
        <text>tRNA(Ser) + L-serine + ATP = L-seryl-tRNA(Ser) + AMP + diphosphate + H(+)</text>
        <dbReference type="Rhea" id="RHEA:12292"/>
        <dbReference type="Rhea" id="RHEA-COMP:9669"/>
        <dbReference type="Rhea" id="RHEA-COMP:9703"/>
        <dbReference type="ChEBI" id="CHEBI:15378"/>
        <dbReference type="ChEBI" id="CHEBI:30616"/>
        <dbReference type="ChEBI" id="CHEBI:33019"/>
        <dbReference type="ChEBI" id="CHEBI:33384"/>
        <dbReference type="ChEBI" id="CHEBI:78442"/>
        <dbReference type="ChEBI" id="CHEBI:78533"/>
        <dbReference type="ChEBI" id="CHEBI:456215"/>
        <dbReference type="EC" id="6.1.1.11"/>
    </reaction>
</comment>
<evidence type="ECO:0000256" key="6">
    <source>
        <dbReference type="ARBA" id="ARBA00022598"/>
    </source>
</evidence>
<evidence type="ECO:0000256" key="8">
    <source>
        <dbReference type="ARBA" id="ARBA00022840"/>
    </source>
</evidence>
<dbReference type="EMBL" id="MEVN01000032">
    <property type="protein sequence ID" value="OGC56684.1"/>
    <property type="molecule type" value="Genomic_DNA"/>
</dbReference>
<evidence type="ECO:0000256" key="1">
    <source>
        <dbReference type="ARBA" id="ARBA00004496"/>
    </source>
</evidence>
<comment type="caution">
    <text evidence="18">The sequence shown here is derived from an EMBL/GenBank/DDBJ whole genome shotgun (WGS) entry which is preliminary data.</text>
</comment>
<feature type="domain" description="Aminoacyl-transfer RNA synthetases class-II family profile" evidence="17">
    <location>
        <begin position="138"/>
        <end position="408"/>
    </location>
</feature>
<keyword evidence="7" id="KW-0547">Nucleotide-binding</keyword>
<evidence type="ECO:0000256" key="7">
    <source>
        <dbReference type="ARBA" id="ARBA00022741"/>
    </source>
</evidence>
<feature type="binding site" evidence="16">
    <location>
        <begin position="259"/>
        <end position="261"/>
    </location>
    <ligand>
        <name>ATP</name>
        <dbReference type="ChEBI" id="CHEBI:30616"/>
    </ligand>
</feature>
<evidence type="ECO:0000256" key="11">
    <source>
        <dbReference type="ARBA" id="ARBA00039158"/>
    </source>
</evidence>
<dbReference type="PROSITE" id="PS50862">
    <property type="entry name" value="AA_TRNA_LIGASE_II"/>
    <property type="match status" value="1"/>
</dbReference>
<evidence type="ECO:0000256" key="3">
    <source>
        <dbReference type="ARBA" id="ARBA00010728"/>
    </source>
</evidence>
<dbReference type="PANTHER" id="PTHR43697">
    <property type="entry name" value="SERYL-TRNA SYNTHETASE"/>
    <property type="match status" value="1"/>
</dbReference>
<evidence type="ECO:0000256" key="9">
    <source>
        <dbReference type="ARBA" id="ARBA00022917"/>
    </source>
</evidence>
<feature type="site" description="Important for serine binding" evidence="15">
    <location>
        <position position="383"/>
    </location>
</feature>
<evidence type="ECO:0000256" key="16">
    <source>
        <dbReference type="PIRSR" id="PIRSR001529-2"/>
    </source>
</evidence>
<keyword evidence="6 18" id="KW-0436">Ligase</keyword>
<keyword evidence="8 16" id="KW-0067">ATP-binding</keyword>
<evidence type="ECO:0000259" key="17">
    <source>
        <dbReference type="PROSITE" id="PS50862"/>
    </source>
</evidence>
<keyword evidence="9" id="KW-0648">Protein biosynthesis</keyword>
<keyword evidence="10" id="KW-0030">Aminoacyl-tRNA synthetase</keyword>
<sequence length="425" mass="48481">MLDIKFIRENSDLVKNAVKVKKLENTVDIDEVLRLDKSYGDILKRVEDHRGLKNELSNTISKLTGEEREKLIVEATGVKGELEILEAKLKGTKTKLDEMLLWVPNPQAVDVPVGNGEEDNVSLRKEGKIPTFDFKVKNHLELGINLGIIDTERGAKIGGFRGYFLKNDGVDLEKALLNYATDLIKSKGFDFYTVPWMVKPQYLVGTGYFPWGEEDHYKNQDGMGLIGTAEVSLTSYYAGEVLEEKDLPIKLAGISSCFRREIGSYGKDTRGIFRVHQFMKVEQVVLLPEGEELSREWHERMLGYSEEFLKNLGLSYQILLMCSADMGAGQRKKYDIETWFPSQNKYRETHSDSYFLDFQSRRLNIKYKDSKGKLKYVSTLNNTVAATPRLMAAVLENYQQKDGSIKVPKVLQKYMGKKLIKAKKN</sequence>
<dbReference type="InterPro" id="IPR006195">
    <property type="entry name" value="aa-tRNA-synth_II"/>
</dbReference>
<dbReference type="Pfam" id="PF00587">
    <property type="entry name" value="tRNA-synt_2b"/>
    <property type="match status" value="1"/>
</dbReference>
<accession>A0A1F4VHR5</accession>
<evidence type="ECO:0000256" key="2">
    <source>
        <dbReference type="ARBA" id="ARBA00005045"/>
    </source>
</evidence>
<dbReference type="PRINTS" id="PR00981">
    <property type="entry name" value="TRNASYNTHSER"/>
</dbReference>
<evidence type="ECO:0000313" key="19">
    <source>
        <dbReference type="Proteomes" id="UP000177763"/>
    </source>
</evidence>
<dbReference type="InterPro" id="IPR015866">
    <property type="entry name" value="Ser-tRNA-synth_1_N"/>
</dbReference>
<dbReference type="InterPro" id="IPR010978">
    <property type="entry name" value="tRNA-bd_arm"/>
</dbReference>
<protein>
    <recommendedName>
        <fullName evidence="11 14">Serine--tRNA ligase</fullName>
        <ecNumber evidence="4 14">6.1.1.11</ecNumber>
    </recommendedName>
</protein>
<feature type="binding site" evidence="15">
    <location>
        <position position="282"/>
    </location>
    <ligand>
        <name>L-serine</name>
        <dbReference type="ChEBI" id="CHEBI:33384"/>
    </ligand>
</feature>
<evidence type="ECO:0000256" key="13">
    <source>
        <dbReference type="ARBA" id="ARBA00048823"/>
    </source>
</evidence>
<comment type="subcellular location">
    <subcellularLocation>
        <location evidence="1">Cytoplasm</location>
    </subcellularLocation>
</comment>
<organism evidence="18 19">
    <name type="scientific">candidate division WWE3 bacterium RIFCSPLOWO2_12_FULL_36_10</name>
    <dbReference type="NCBI Taxonomy" id="1802630"/>
    <lineage>
        <taxon>Bacteria</taxon>
        <taxon>Katanobacteria</taxon>
    </lineage>
</organism>
<feature type="binding site" evidence="15">
    <location>
        <position position="228"/>
    </location>
    <ligand>
        <name>L-serine</name>
        <dbReference type="ChEBI" id="CHEBI:33384"/>
    </ligand>
</feature>
<evidence type="ECO:0000256" key="4">
    <source>
        <dbReference type="ARBA" id="ARBA00012840"/>
    </source>
</evidence>
<dbReference type="Gene3D" id="1.10.287.40">
    <property type="entry name" value="Serine-tRNA synthetase, tRNA binding domain"/>
    <property type="match status" value="1"/>
</dbReference>
<comment type="catalytic activity">
    <reaction evidence="12">
        <text>tRNA(Sec) + L-serine + ATP = L-seryl-tRNA(Sec) + AMP + diphosphate + H(+)</text>
        <dbReference type="Rhea" id="RHEA:42580"/>
        <dbReference type="Rhea" id="RHEA-COMP:9742"/>
        <dbReference type="Rhea" id="RHEA-COMP:10128"/>
        <dbReference type="ChEBI" id="CHEBI:15378"/>
        <dbReference type="ChEBI" id="CHEBI:30616"/>
        <dbReference type="ChEBI" id="CHEBI:33019"/>
        <dbReference type="ChEBI" id="CHEBI:33384"/>
        <dbReference type="ChEBI" id="CHEBI:78442"/>
        <dbReference type="ChEBI" id="CHEBI:78533"/>
        <dbReference type="ChEBI" id="CHEBI:456215"/>
        <dbReference type="EC" id="6.1.1.11"/>
    </reaction>
</comment>
<evidence type="ECO:0000256" key="12">
    <source>
        <dbReference type="ARBA" id="ARBA00047929"/>
    </source>
</evidence>
<dbReference type="NCBIfam" id="TIGR00414">
    <property type="entry name" value="serS"/>
    <property type="match status" value="1"/>
</dbReference>
<dbReference type="PANTHER" id="PTHR43697:SF1">
    <property type="entry name" value="SERINE--TRNA LIGASE"/>
    <property type="match status" value="1"/>
</dbReference>
<comment type="pathway">
    <text evidence="2">Aminoacyl-tRNA biosynthesis; selenocysteinyl-tRNA(Sec) biosynthesis; L-seryl-tRNA(Sec) from L-serine and tRNA(Sec): step 1/1.</text>
</comment>
<dbReference type="EC" id="6.1.1.11" evidence="4 14"/>
<comment type="similarity">
    <text evidence="3">Belongs to the class-II aminoacyl-tRNA synthetase family. Type-1 seryl-tRNA synthetase subfamily.</text>
</comment>
<evidence type="ECO:0000256" key="14">
    <source>
        <dbReference type="NCBIfam" id="TIGR00414"/>
    </source>
</evidence>
<dbReference type="InterPro" id="IPR033729">
    <property type="entry name" value="SerRS_core"/>
</dbReference>
<dbReference type="GO" id="GO:0005737">
    <property type="term" value="C:cytoplasm"/>
    <property type="evidence" value="ECO:0007669"/>
    <property type="project" value="UniProtKB-SubCell"/>
</dbReference>
<dbReference type="Gene3D" id="3.30.930.10">
    <property type="entry name" value="Bira Bifunctional Protein, Domain 2"/>
    <property type="match status" value="1"/>
</dbReference>
<feature type="binding site" evidence="15">
    <location>
        <position position="381"/>
    </location>
    <ligand>
        <name>L-serine</name>
        <dbReference type="ChEBI" id="CHEBI:33384"/>
    </ligand>
</feature>
<evidence type="ECO:0000313" key="18">
    <source>
        <dbReference type="EMBL" id="OGC56684.1"/>
    </source>
</evidence>
<dbReference type="PIRSF" id="PIRSF001529">
    <property type="entry name" value="Ser-tRNA-synth_IIa"/>
    <property type="match status" value="1"/>
</dbReference>
<dbReference type="STRING" id="1802630.A3H26_00460"/>
<dbReference type="GO" id="GO:0006434">
    <property type="term" value="P:seryl-tRNA aminoacylation"/>
    <property type="evidence" value="ECO:0007669"/>
    <property type="project" value="UniProtKB-UniRule"/>
</dbReference>
<proteinExistence type="inferred from homology"/>
<feature type="binding site" evidence="16">
    <location>
        <begin position="275"/>
        <end position="278"/>
    </location>
    <ligand>
        <name>ATP</name>
        <dbReference type="ChEBI" id="CHEBI:30616"/>
    </ligand>
</feature>
<dbReference type="SUPFAM" id="SSF55681">
    <property type="entry name" value="Class II aaRS and biotin synthetases"/>
    <property type="match status" value="1"/>
</dbReference>
<dbReference type="Pfam" id="PF02403">
    <property type="entry name" value="Seryl_tRNA_N"/>
    <property type="match status" value="1"/>
</dbReference>
<dbReference type="InterPro" id="IPR042103">
    <property type="entry name" value="SerRS_1_N_sf"/>
</dbReference>
<reference evidence="18 19" key="1">
    <citation type="journal article" date="2016" name="Nat. Commun.">
        <title>Thousands of microbial genomes shed light on interconnected biogeochemical processes in an aquifer system.</title>
        <authorList>
            <person name="Anantharaman K."/>
            <person name="Brown C.T."/>
            <person name="Hug L.A."/>
            <person name="Sharon I."/>
            <person name="Castelle C.J."/>
            <person name="Probst A.J."/>
            <person name="Thomas B.C."/>
            <person name="Singh A."/>
            <person name="Wilkins M.J."/>
            <person name="Karaoz U."/>
            <person name="Brodie E.L."/>
            <person name="Williams K.H."/>
            <person name="Hubbard S.S."/>
            <person name="Banfield J.F."/>
        </authorList>
    </citation>
    <scope>NUCLEOTIDE SEQUENCE [LARGE SCALE GENOMIC DNA]</scope>
</reference>
<feature type="binding site" evidence="15">
    <location>
        <position position="259"/>
    </location>
    <ligand>
        <name>L-serine</name>
        <dbReference type="ChEBI" id="CHEBI:33384"/>
    </ligand>
</feature>
<dbReference type="InterPro" id="IPR002314">
    <property type="entry name" value="aa-tRNA-synt_IIb"/>
</dbReference>
<gene>
    <name evidence="18" type="ORF">A3H26_00460</name>
</gene>
<dbReference type="GO" id="GO:0005524">
    <property type="term" value="F:ATP binding"/>
    <property type="evidence" value="ECO:0007669"/>
    <property type="project" value="UniProtKB-KW"/>
</dbReference>
<dbReference type="Proteomes" id="UP000177763">
    <property type="component" value="Unassembled WGS sequence"/>
</dbReference>
<name>A0A1F4VHR5_UNCKA</name>
<keyword evidence="5" id="KW-0963">Cytoplasm</keyword>
<dbReference type="GO" id="GO:0004828">
    <property type="term" value="F:serine-tRNA ligase activity"/>
    <property type="evidence" value="ECO:0007669"/>
    <property type="project" value="UniProtKB-UniRule"/>
</dbReference>
<evidence type="ECO:0000256" key="10">
    <source>
        <dbReference type="ARBA" id="ARBA00023146"/>
    </source>
</evidence>
<dbReference type="InterPro" id="IPR045864">
    <property type="entry name" value="aa-tRNA-synth_II/BPL/LPL"/>
</dbReference>
<dbReference type="AlphaFoldDB" id="A0A1F4VHR5"/>
<dbReference type="SUPFAM" id="SSF46589">
    <property type="entry name" value="tRNA-binding arm"/>
    <property type="match status" value="1"/>
</dbReference>
<evidence type="ECO:0000256" key="5">
    <source>
        <dbReference type="ARBA" id="ARBA00022490"/>
    </source>
</evidence>
<dbReference type="CDD" id="cd00770">
    <property type="entry name" value="SerRS_core"/>
    <property type="match status" value="1"/>
</dbReference>